<protein>
    <submittedName>
        <fullName evidence="2">Uncharacterized protein</fullName>
    </submittedName>
</protein>
<name>A0A9Q4KSK2_9BACT</name>
<organism evidence="2 3">
    <name type="scientific">Campylobacter ureolyticus</name>
    <dbReference type="NCBI Taxonomy" id="827"/>
    <lineage>
        <taxon>Bacteria</taxon>
        <taxon>Pseudomonadati</taxon>
        <taxon>Campylobacterota</taxon>
        <taxon>Epsilonproteobacteria</taxon>
        <taxon>Campylobacterales</taxon>
        <taxon>Campylobacteraceae</taxon>
        <taxon>Campylobacter</taxon>
    </lineage>
</organism>
<dbReference type="EMBL" id="JAPXGP010000004">
    <property type="protein sequence ID" value="MCZ6162004.1"/>
    <property type="molecule type" value="Genomic_DNA"/>
</dbReference>
<evidence type="ECO:0000256" key="1">
    <source>
        <dbReference type="SAM" id="Phobius"/>
    </source>
</evidence>
<keyword evidence="1" id="KW-0472">Membrane</keyword>
<dbReference type="AlphaFoldDB" id="A0A9Q4KSK2"/>
<keyword evidence="1" id="KW-0812">Transmembrane</keyword>
<reference evidence="2" key="1">
    <citation type="submission" date="2022-12" db="EMBL/GenBank/DDBJ databases">
        <title>Species Delineation and Comparative Genomics within the Campylobacter ureolyticus Complex.</title>
        <authorList>
            <person name="Maki J."/>
            <person name="Howard M."/>
            <person name="Connelly S."/>
            <person name="Hardy D.J."/>
            <person name="Cameron A."/>
        </authorList>
    </citation>
    <scope>NUCLEOTIDE SEQUENCE</scope>
    <source>
        <strain evidence="2">URMC_786</strain>
    </source>
</reference>
<evidence type="ECO:0000313" key="2">
    <source>
        <dbReference type="EMBL" id="MCZ6162004.1"/>
    </source>
</evidence>
<gene>
    <name evidence="2" type="ORF">O6B92_06600</name>
</gene>
<feature type="transmembrane region" description="Helical" evidence="1">
    <location>
        <begin position="20"/>
        <end position="45"/>
    </location>
</feature>
<dbReference type="Proteomes" id="UP001075461">
    <property type="component" value="Unassembled WGS sequence"/>
</dbReference>
<proteinExistence type="predicted"/>
<dbReference type="RefSeq" id="WP_269480310.1">
    <property type="nucleotide sequence ID" value="NZ_JAPXGH010000004.1"/>
</dbReference>
<evidence type="ECO:0000313" key="3">
    <source>
        <dbReference type="Proteomes" id="UP001075461"/>
    </source>
</evidence>
<sequence length="49" mass="5438">MFVLFIATTPVSFFITPMIAIVHKIAIVSTVTLTGVEFLILVAIIEFRL</sequence>
<comment type="caution">
    <text evidence="2">The sequence shown here is derived from an EMBL/GenBank/DDBJ whole genome shotgun (WGS) entry which is preliminary data.</text>
</comment>
<keyword evidence="1" id="KW-1133">Transmembrane helix</keyword>
<accession>A0A9Q4KSK2</accession>